<evidence type="ECO:0000256" key="6">
    <source>
        <dbReference type="ARBA" id="ARBA00023242"/>
    </source>
</evidence>
<dbReference type="SMART" id="SM00674">
    <property type="entry name" value="CENPB"/>
    <property type="match status" value="1"/>
</dbReference>
<dbReference type="Gene3D" id="3.80.10.10">
    <property type="entry name" value="Ribonuclease Inhibitor"/>
    <property type="match status" value="1"/>
</dbReference>
<feature type="repeat" description="Solcar" evidence="7">
    <location>
        <begin position="1158"/>
        <end position="1242"/>
    </location>
</feature>
<comment type="caution">
    <text evidence="11">The sequence shown here is derived from an EMBL/GenBank/DDBJ whole genome shotgun (WGS) entry which is preliminary data.</text>
</comment>
<comment type="subcellular location">
    <subcellularLocation>
        <location evidence="1">Membrane</location>
        <topology evidence="1">Multi-pass membrane protein</topology>
    </subcellularLocation>
</comment>
<dbReference type="GO" id="GO:0003677">
    <property type="term" value="F:DNA binding"/>
    <property type="evidence" value="ECO:0007669"/>
    <property type="project" value="UniProtKB-KW"/>
</dbReference>
<evidence type="ECO:0000256" key="1">
    <source>
        <dbReference type="ARBA" id="ARBA00004141"/>
    </source>
</evidence>
<evidence type="ECO:0000256" key="8">
    <source>
        <dbReference type="SAM" id="MobiDB-lite"/>
    </source>
</evidence>
<dbReference type="PROSITE" id="PS50920">
    <property type="entry name" value="SOLCAR"/>
    <property type="match status" value="2"/>
</dbReference>
<dbReference type="PANTHER" id="PTHR47783">
    <property type="entry name" value="ZN(II)2CYS6 TRANSCRIPTION FACTOR (EUROFUNG)-RELATED"/>
    <property type="match status" value="1"/>
</dbReference>
<dbReference type="SUPFAM" id="SSF103506">
    <property type="entry name" value="Mitochondrial carrier"/>
    <property type="match status" value="1"/>
</dbReference>
<keyword evidence="2 7" id="KW-0812">Transmembrane</keyword>
<reference evidence="11 12" key="1">
    <citation type="submission" date="2019-03" db="EMBL/GenBank/DDBJ databases">
        <title>Sequencing 25 genomes of Wallemia mellicola.</title>
        <authorList>
            <person name="Gostincar C."/>
        </authorList>
    </citation>
    <scope>NUCLEOTIDE SEQUENCE [LARGE SCALE GENOMIC DNA]</scope>
    <source>
        <strain evidence="11 12">EXF-6152</strain>
    </source>
</reference>
<dbReference type="InterPro" id="IPR032675">
    <property type="entry name" value="LRR_dom_sf"/>
</dbReference>
<dbReference type="PROSITE" id="PS51450">
    <property type="entry name" value="LRR"/>
    <property type="match status" value="2"/>
</dbReference>
<name>A0A4T0LVT8_9BASI</name>
<feature type="compositionally biased region" description="Polar residues" evidence="8">
    <location>
        <begin position="1440"/>
        <end position="1453"/>
    </location>
</feature>
<dbReference type="Gene3D" id="3.10.20.90">
    <property type="entry name" value="Phosphatidylinositol 3-kinase Catalytic Subunit, Chain A, domain 1"/>
    <property type="match status" value="1"/>
</dbReference>
<dbReference type="InterPro" id="IPR007219">
    <property type="entry name" value="XnlR_reg_dom"/>
</dbReference>
<feature type="domain" description="HTH CENPB-type" evidence="10">
    <location>
        <begin position="1539"/>
        <end position="1612"/>
    </location>
</feature>
<dbReference type="SUPFAM" id="SSF46689">
    <property type="entry name" value="Homeodomain-like"/>
    <property type="match status" value="2"/>
</dbReference>
<sequence length="1803" mass="199759">MAIWKRTRKEMEAARQKDSEQTTSPLKDLNLMQAVTSQVAYIDDGGGGDEIKVYYSGSTALHPGLNRICIRLKQKPIKQQMVPQNVLLNGLPNIPNTSNNAFFDPISKLPTPPTYGPLLDIFFRDLVQFFPFLERGSVETRLQNGTMSAFLINAICAIAVKFALPEGMTPVQASMPFMQQANSLLIELLRLPTTDTVSGLLLLSYCEFGQNSESGLWQFSGMAIRMAFDLGLQNSTDDSLFESPEEARRARLLFWTLFVMDRVLAFGTGRPSSMAEDVEISLPEPSHQPPLPAFIPFAPPNHVPWCFPAAVRIIILDVEAQNNERRQLLENQLKEFYADLPQEVKWSVENLKMHAANGQGGLYLFIHVWYNAVLAFVHQHQTPGSIVTKDTFKISLSSAQMISEFLVFADLFTNQSYLASPFISQPLFIAACAFIHDARVNHNVSLGPIKKSAETNAPLSVPDLQNEKGVSLLGTISAQNFLIIYKALRRMTWPWQGIGYIVNLLEQRASVSGLDQVDFSATSDAIQSFISLPDSGIVQKHSKTPPQNPSPPTTTTATQPTATSTIAPVMEYETTVATNITNSNNTDSLDTNSSPINLQNISMDELLSNHFIQEITASPTSFDLGNFFNNGTTDNNILNDIYSNSLMDNHHGDIKKLPQRIEVLTSKGELSDVRGTVKYIGLVDGTEGDWYGIEWDDISRGKHSGEKEGKQFFETIFPNSATFVRPSKKIYTGQSFLKAFRSKYGYSNDALEFAPNIDRITKKLSQTDQLKIASVEHMGVYGVDDLEKENTKQEAKSIRQLSVAHSLISNMEDVNKLIACLPNLQELDLSLAHNSINEWNEIEGMLINLPNLHTLKLNHNKIGSISYPTSNTSNIRLKTLILSHNCLDNWKSIDALSLRFTQLESLSLTDCPLMNTKGDVGILRQSVIARFEKLETLNLSETRGKTQSIFTYGTPQLKKIQNVPGIILYVRPSVQPFKKLTHLQLKRLSIDIRMDSKTYPLTTISSITIKKLRLIIKRLFDLSSSDFKLIASMIPPPNMFGVVDEERTEVVLDDDYKDLRCNYEDIRMSTNSPPPFFNALFAGALSGVTVDLFFFPVDTLKTRLQSTQGFLQAGGFKNIYKGVGSVAFGGAPGAAAFFTTYEGLKKAIPQISSLSTIPDAAVHMLAGSGGETAACLIRVPTEVVKSRQQTMAYGSVSSLKAAQLLLSQEGLNGFYRGFGITVFREIPFTSIQFPLYEYLKSRVAKYRNRDHARPYEGALCGTIAGAVAAATTTPLDVIKTRTMLSKQRISFTEVIRKLAMEHLQDVVQPKSDHSAKDWAFQQDNQLRMAAALNHGTYGDSSGIMTRHRAAMAARNLQSPNSLSNGLASAPLPSSINSPLSSMYTLQTPLPIGRLPLTPTTASSSCVTRSTSPTNSIASTSQTSFSFQQQQNNSAAATPSPKDSPSSNWISNQIPGIHSLMAPSPSGSSTTSNSSSIGPRRKTKLINETRRAICVFAEENPSARQEDIASRYQIERSTVSKILKQKDKWKSIIPGGASSRVAKHRPSKFPDIESRLSAWAQECALSNHYLTDHAIREKAKTVARSLGYPEEKFKASSGWVEKFKERNNIKKGKVNGVLQSSGATPVGSLTPSESDSTTDYIGQVNPLATPNHSFTYTQQHQQQSRQIPSVGPRHEPPFVQAHQDYGLSDHHANNHLLALASAAVAVDDLNHEKYTVEQERLGHEMAWIMELKRKLEQQQPIIELIKSDAIQITRFYEQGSLTETAFKQAVEMLCPFVGIDLTYGIYDIRTYLIDRMNLILARLG</sequence>
<dbReference type="Gene3D" id="1.50.40.10">
    <property type="entry name" value="Mitochondrial carrier domain"/>
    <property type="match status" value="1"/>
</dbReference>
<dbReference type="SUPFAM" id="SSF74924">
    <property type="entry name" value="Cap-Gly domain"/>
    <property type="match status" value="1"/>
</dbReference>
<evidence type="ECO:0000256" key="2">
    <source>
        <dbReference type="ARBA" id="ARBA00022692"/>
    </source>
</evidence>
<keyword evidence="6" id="KW-0539">Nucleus</keyword>
<evidence type="ECO:0000256" key="5">
    <source>
        <dbReference type="ARBA" id="ARBA00023136"/>
    </source>
</evidence>
<proteinExistence type="predicted"/>
<evidence type="ECO:0000313" key="12">
    <source>
        <dbReference type="Proteomes" id="UP000310685"/>
    </source>
</evidence>
<evidence type="ECO:0000313" key="11">
    <source>
        <dbReference type="EMBL" id="TIB74129.1"/>
    </source>
</evidence>
<dbReference type="Pfam" id="PF00153">
    <property type="entry name" value="Mito_carr"/>
    <property type="match status" value="3"/>
</dbReference>
<dbReference type="InterPro" id="IPR036859">
    <property type="entry name" value="CAP-Gly_dom_sf"/>
</dbReference>
<gene>
    <name evidence="11" type="ORF">E3Q22_04237</name>
</gene>
<dbReference type="GO" id="GO:0008270">
    <property type="term" value="F:zinc ion binding"/>
    <property type="evidence" value="ECO:0007669"/>
    <property type="project" value="InterPro"/>
</dbReference>
<evidence type="ECO:0008006" key="13">
    <source>
        <dbReference type="Google" id="ProtNLM"/>
    </source>
</evidence>
<dbReference type="CDD" id="cd12148">
    <property type="entry name" value="fungal_TF_MHR"/>
    <property type="match status" value="1"/>
</dbReference>
<dbReference type="Pfam" id="PF01302">
    <property type="entry name" value="CAP_GLY"/>
    <property type="match status" value="1"/>
</dbReference>
<keyword evidence="5 7" id="KW-0472">Membrane</keyword>
<dbReference type="InterPro" id="IPR023395">
    <property type="entry name" value="MCP_dom_sf"/>
</dbReference>
<protein>
    <recommendedName>
        <fullName evidence="13">L domain-like protein</fullName>
    </recommendedName>
</protein>
<dbReference type="GO" id="GO:0016020">
    <property type="term" value="C:membrane"/>
    <property type="evidence" value="ECO:0007669"/>
    <property type="project" value="UniProtKB-SubCell"/>
</dbReference>
<dbReference type="PROSITE" id="PS51253">
    <property type="entry name" value="HTH_CENPB"/>
    <property type="match status" value="1"/>
</dbReference>
<dbReference type="EMBL" id="SPRC01000078">
    <property type="protein sequence ID" value="TIB74129.1"/>
    <property type="molecule type" value="Genomic_DNA"/>
</dbReference>
<dbReference type="Proteomes" id="UP000310685">
    <property type="component" value="Unassembled WGS sequence"/>
</dbReference>
<feature type="repeat" description="Solcar" evidence="7">
    <location>
        <begin position="1074"/>
        <end position="1147"/>
    </location>
</feature>
<evidence type="ECO:0000259" key="9">
    <source>
        <dbReference type="PROSITE" id="PS50245"/>
    </source>
</evidence>
<dbReference type="Pfam" id="PF04082">
    <property type="entry name" value="Fungal_trans"/>
    <property type="match status" value="1"/>
</dbReference>
<feature type="compositionally biased region" description="Low complexity" evidence="8">
    <location>
        <begin position="553"/>
        <end position="562"/>
    </location>
</feature>
<feature type="compositionally biased region" description="Polar residues" evidence="8">
    <location>
        <begin position="1397"/>
        <end position="1416"/>
    </location>
</feature>
<dbReference type="SMART" id="SM01052">
    <property type="entry name" value="CAP_GLY"/>
    <property type="match status" value="1"/>
</dbReference>
<feature type="domain" description="CAP-Gly" evidence="9">
    <location>
        <begin position="681"/>
        <end position="725"/>
    </location>
</feature>
<dbReference type="GO" id="GO:0006351">
    <property type="term" value="P:DNA-templated transcription"/>
    <property type="evidence" value="ECO:0007669"/>
    <property type="project" value="InterPro"/>
</dbReference>
<evidence type="ECO:0000259" key="10">
    <source>
        <dbReference type="PROSITE" id="PS51253"/>
    </source>
</evidence>
<dbReference type="PANTHER" id="PTHR47783:SF1">
    <property type="entry name" value="ZN(II)2CYS6 TRANSCRIPTION FACTOR (EUROFUNG)"/>
    <property type="match status" value="1"/>
</dbReference>
<dbReference type="SMART" id="SM00906">
    <property type="entry name" value="Fungal_trans"/>
    <property type="match status" value="1"/>
</dbReference>
<organism evidence="11 12">
    <name type="scientific">Wallemia mellicola</name>
    <dbReference type="NCBI Taxonomy" id="1708541"/>
    <lineage>
        <taxon>Eukaryota</taxon>
        <taxon>Fungi</taxon>
        <taxon>Dikarya</taxon>
        <taxon>Basidiomycota</taxon>
        <taxon>Wallemiomycotina</taxon>
        <taxon>Wallemiomycetes</taxon>
        <taxon>Wallemiales</taxon>
        <taxon>Wallemiaceae</taxon>
        <taxon>Wallemia</taxon>
    </lineage>
</organism>
<feature type="compositionally biased region" description="Low complexity" evidence="8">
    <location>
        <begin position="1417"/>
        <end position="1436"/>
    </location>
</feature>
<evidence type="ECO:0000256" key="4">
    <source>
        <dbReference type="ARBA" id="ARBA00023125"/>
    </source>
</evidence>
<accession>A0A4T0LVT8</accession>
<evidence type="ECO:0000256" key="7">
    <source>
        <dbReference type="PROSITE-ProRule" id="PRU00282"/>
    </source>
</evidence>
<dbReference type="Gene3D" id="1.10.10.60">
    <property type="entry name" value="Homeodomain-like"/>
    <property type="match status" value="2"/>
</dbReference>
<dbReference type="SUPFAM" id="SSF52047">
    <property type="entry name" value="RNI-like"/>
    <property type="match status" value="1"/>
</dbReference>
<dbReference type="InterPro" id="IPR018108">
    <property type="entry name" value="MCP_transmembrane"/>
</dbReference>
<feature type="region of interest" description="Disordered" evidence="8">
    <location>
        <begin position="1394"/>
        <end position="1482"/>
    </location>
</feature>
<keyword evidence="3" id="KW-1133">Transmembrane helix</keyword>
<dbReference type="InterPro" id="IPR001611">
    <property type="entry name" value="Leu-rich_rpt"/>
</dbReference>
<dbReference type="InterPro" id="IPR009057">
    <property type="entry name" value="Homeodomain-like_sf"/>
</dbReference>
<dbReference type="InterPro" id="IPR006600">
    <property type="entry name" value="HTH_CenpB_DNA-bd_dom"/>
</dbReference>
<dbReference type="InterPro" id="IPR000938">
    <property type="entry name" value="CAP-Gly_domain"/>
</dbReference>
<feature type="compositionally biased region" description="Low complexity" evidence="8">
    <location>
        <begin position="1462"/>
        <end position="1475"/>
    </location>
</feature>
<dbReference type="Gene3D" id="2.30.30.190">
    <property type="entry name" value="CAP Gly-rich-like domain"/>
    <property type="match status" value="1"/>
</dbReference>
<keyword evidence="4" id="KW-0238">DNA-binding</keyword>
<feature type="region of interest" description="Disordered" evidence="8">
    <location>
        <begin position="537"/>
        <end position="562"/>
    </location>
</feature>
<dbReference type="Pfam" id="PF03221">
    <property type="entry name" value="HTH_Tnp_Tc5"/>
    <property type="match status" value="1"/>
</dbReference>
<evidence type="ECO:0000256" key="3">
    <source>
        <dbReference type="ARBA" id="ARBA00022989"/>
    </source>
</evidence>
<dbReference type="PROSITE" id="PS50245">
    <property type="entry name" value="CAP_GLY_2"/>
    <property type="match status" value="1"/>
</dbReference>